<gene>
    <name evidence="1" type="ORF">SDJN03_29753</name>
</gene>
<dbReference type="Proteomes" id="UP000685013">
    <property type="component" value="Chromosome 20"/>
</dbReference>
<evidence type="ECO:0000313" key="2">
    <source>
        <dbReference type="Proteomes" id="UP000685013"/>
    </source>
</evidence>
<evidence type="ECO:0000313" key="1">
    <source>
        <dbReference type="EMBL" id="KAG6570838.1"/>
    </source>
</evidence>
<sequence>MGDHGGSCPRLATSIALRRGARLSGDAEAPFCRMWSPLQSLVLTTNHCMFESPSHLIETEFRNPPARRPLMQVADGGGGRPSSSVSVQDWKILNWSSVFFRVAVPLGSIRSAGGARGSR</sequence>
<name>A0AAV6LVM3_9ROSI</name>
<comment type="caution">
    <text evidence="1">The sequence shown here is derived from an EMBL/GenBank/DDBJ whole genome shotgun (WGS) entry which is preliminary data.</text>
</comment>
<accession>A0AAV6LVM3</accession>
<dbReference type="EMBL" id="JAGKQH010000020">
    <property type="protein sequence ID" value="KAG6570838.1"/>
    <property type="molecule type" value="Genomic_DNA"/>
</dbReference>
<organism evidence="1 2">
    <name type="scientific">Cucurbita argyrosperma subsp. sororia</name>
    <dbReference type="NCBI Taxonomy" id="37648"/>
    <lineage>
        <taxon>Eukaryota</taxon>
        <taxon>Viridiplantae</taxon>
        <taxon>Streptophyta</taxon>
        <taxon>Embryophyta</taxon>
        <taxon>Tracheophyta</taxon>
        <taxon>Spermatophyta</taxon>
        <taxon>Magnoliopsida</taxon>
        <taxon>eudicotyledons</taxon>
        <taxon>Gunneridae</taxon>
        <taxon>Pentapetalae</taxon>
        <taxon>rosids</taxon>
        <taxon>fabids</taxon>
        <taxon>Cucurbitales</taxon>
        <taxon>Cucurbitaceae</taxon>
        <taxon>Cucurbiteae</taxon>
        <taxon>Cucurbita</taxon>
    </lineage>
</organism>
<keyword evidence="2" id="KW-1185">Reference proteome</keyword>
<proteinExistence type="predicted"/>
<protein>
    <submittedName>
        <fullName evidence="1">Uncharacterized protein</fullName>
    </submittedName>
</protein>
<reference evidence="1 2" key="1">
    <citation type="journal article" date="2021" name="Hortic Res">
        <title>The domestication of Cucurbita argyrosperma as revealed by the genome of its wild relative.</title>
        <authorList>
            <person name="Barrera-Redondo J."/>
            <person name="Sanchez-de la Vega G."/>
            <person name="Aguirre-Liguori J.A."/>
            <person name="Castellanos-Morales G."/>
            <person name="Gutierrez-Guerrero Y.T."/>
            <person name="Aguirre-Dugua X."/>
            <person name="Aguirre-Planter E."/>
            <person name="Tenaillon M.I."/>
            <person name="Lira-Saade R."/>
            <person name="Eguiarte L.E."/>
        </authorList>
    </citation>
    <scope>NUCLEOTIDE SEQUENCE [LARGE SCALE GENOMIC DNA]</scope>
    <source>
        <strain evidence="1">JBR-2021</strain>
    </source>
</reference>
<feature type="non-terminal residue" evidence="1">
    <location>
        <position position="1"/>
    </location>
</feature>
<dbReference type="AlphaFoldDB" id="A0AAV6LVM3"/>